<name>A0AB39MTK2_9ACTN</name>
<dbReference type="Pfam" id="PF13466">
    <property type="entry name" value="STAS_2"/>
    <property type="match status" value="1"/>
</dbReference>
<feature type="compositionally biased region" description="Polar residues" evidence="3">
    <location>
        <begin position="1"/>
        <end position="10"/>
    </location>
</feature>
<evidence type="ECO:0000313" key="6">
    <source>
        <dbReference type="EMBL" id="XDQ08502.1"/>
    </source>
</evidence>
<accession>A0AB39MTK2</accession>
<dbReference type="InterPro" id="IPR036388">
    <property type="entry name" value="WH-like_DNA-bd_sf"/>
</dbReference>
<dbReference type="SUPFAM" id="SSF52091">
    <property type="entry name" value="SpoIIaa-like"/>
    <property type="match status" value="1"/>
</dbReference>
<dbReference type="InterPro" id="IPR005561">
    <property type="entry name" value="ANTAR"/>
</dbReference>
<dbReference type="SMART" id="SM01012">
    <property type="entry name" value="ANTAR"/>
    <property type="match status" value="1"/>
</dbReference>
<dbReference type="Pfam" id="PF03861">
    <property type="entry name" value="ANTAR"/>
    <property type="match status" value="1"/>
</dbReference>
<dbReference type="SUPFAM" id="SSF52172">
    <property type="entry name" value="CheY-like"/>
    <property type="match status" value="1"/>
</dbReference>
<proteinExistence type="inferred from homology"/>
<evidence type="ECO:0000256" key="3">
    <source>
        <dbReference type="SAM" id="MobiDB-lite"/>
    </source>
</evidence>
<dbReference type="PROSITE" id="PS50801">
    <property type="entry name" value="STAS"/>
    <property type="match status" value="1"/>
</dbReference>
<dbReference type="Gene3D" id="1.10.10.10">
    <property type="entry name" value="Winged helix-like DNA-binding domain superfamily/Winged helix DNA-binding domain"/>
    <property type="match status" value="1"/>
</dbReference>
<dbReference type="GO" id="GO:0003723">
    <property type="term" value="F:RNA binding"/>
    <property type="evidence" value="ECO:0007669"/>
    <property type="project" value="InterPro"/>
</dbReference>
<dbReference type="CDD" id="cd07043">
    <property type="entry name" value="STAS_anti-anti-sigma_factors"/>
    <property type="match status" value="1"/>
</dbReference>
<dbReference type="NCBIfam" id="TIGR00377">
    <property type="entry name" value="ant_ant_sig"/>
    <property type="match status" value="1"/>
</dbReference>
<reference evidence="6" key="1">
    <citation type="submission" date="2024-07" db="EMBL/GenBank/DDBJ databases">
        <authorList>
            <person name="Yu S.T."/>
        </authorList>
    </citation>
    <scope>NUCLEOTIDE SEQUENCE</scope>
    <source>
        <strain evidence="6">R11</strain>
    </source>
</reference>
<feature type="region of interest" description="Disordered" evidence="3">
    <location>
        <begin position="132"/>
        <end position="156"/>
    </location>
</feature>
<feature type="region of interest" description="Disordered" evidence="3">
    <location>
        <begin position="1"/>
        <end position="21"/>
    </location>
</feature>
<dbReference type="AlphaFoldDB" id="A0AB39MTK2"/>
<evidence type="ECO:0000259" key="5">
    <source>
        <dbReference type="PROSITE" id="PS50921"/>
    </source>
</evidence>
<dbReference type="InterPro" id="IPR003658">
    <property type="entry name" value="Anti-sigma_ant"/>
</dbReference>
<dbReference type="InterPro" id="IPR036513">
    <property type="entry name" value="STAS_dom_sf"/>
</dbReference>
<dbReference type="GO" id="GO:0043856">
    <property type="term" value="F:anti-sigma factor antagonist activity"/>
    <property type="evidence" value="ECO:0007669"/>
    <property type="project" value="InterPro"/>
</dbReference>
<dbReference type="Gene3D" id="3.30.750.24">
    <property type="entry name" value="STAS domain"/>
    <property type="match status" value="1"/>
</dbReference>
<dbReference type="InterPro" id="IPR058548">
    <property type="entry name" value="MlaB-like_STAS"/>
</dbReference>
<organism evidence="6">
    <name type="scientific">Streptomyces sp. R11</name>
    <dbReference type="NCBI Taxonomy" id="3238625"/>
    <lineage>
        <taxon>Bacteria</taxon>
        <taxon>Bacillati</taxon>
        <taxon>Actinomycetota</taxon>
        <taxon>Actinomycetes</taxon>
        <taxon>Kitasatosporales</taxon>
        <taxon>Streptomycetaceae</taxon>
        <taxon>Streptomyces</taxon>
    </lineage>
</organism>
<evidence type="ECO:0000256" key="2">
    <source>
        <dbReference type="RuleBase" id="RU003749"/>
    </source>
</evidence>
<gene>
    <name evidence="6" type="ORF">AB5J55_02020</name>
</gene>
<sequence>MPELASSAQPPNRGAADRVNCGGGPAAASSWPLVTTVGADGDRVMVKVSGELDLDSSERLRSVLREALNRSVRGIDLHLEGVSFCDCSTLNILLNMRHLALEQGKTVAIQATSTAVDRLLSLTGTHSLFGRIDPDGRPGGHAAVDGQAQDPEAPEGAHHDLRIEVAQLRRAMQTRPTIDLARGILMASFSLSSEEAWTVLVTASQNTNTKLHSLAGDLVTAVKGDALPEEVQEHLSAAVARVNAVIPES</sequence>
<dbReference type="PANTHER" id="PTHR33495:SF2">
    <property type="entry name" value="ANTI-SIGMA FACTOR ANTAGONIST TM_1081-RELATED"/>
    <property type="match status" value="1"/>
</dbReference>
<dbReference type="InterPro" id="IPR011006">
    <property type="entry name" value="CheY-like_superfamily"/>
</dbReference>
<dbReference type="PANTHER" id="PTHR33495">
    <property type="entry name" value="ANTI-SIGMA FACTOR ANTAGONIST TM_1081-RELATED-RELATED"/>
    <property type="match status" value="1"/>
</dbReference>
<evidence type="ECO:0000259" key="4">
    <source>
        <dbReference type="PROSITE" id="PS50801"/>
    </source>
</evidence>
<feature type="domain" description="ANTAR" evidence="5">
    <location>
        <begin position="158"/>
        <end position="219"/>
    </location>
</feature>
<dbReference type="PROSITE" id="PS50921">
    <property type="entry name" value="ANTAR"/>
    <property type="match status" value="1"/>
</dbReference>
<protein>
    <recommendedName>
        <fullName evidence="2">Anti-sigma factor antagonist</fullName>
    </recommendedName>
</protein>
<comment type="similarity">
    <text evidence="1 2">Belongs to the anti-sigma-factor antagonist family.</text>
</comment>
<dbReference type="RefSeq" id="WP_369268959.1">
    <property type="nucleotide sequence ID" value="NZ_CP163432.1"/>
</dbReference>
<dbReference type="InterPro" id="IPR002645">
    <property type="entry name" value="STAS_dom"/>
</dbReference>
<dbReference type="EMBL" id="CP163432">
    <property type="protein sequence ID" value="XDQ08502.1"/>
    <property type="molecule type" value="Genomic_DNA"/>
</dbReference>
<evidence type="ECO:0000256" key="1">
    <source>
        <dbReference type="ARBA" id="ARBA00009013"/>
    </source>
</evidence>
<feature type="domain" description="STAS" evidence="4">
    <location>
        <begin position="44"/>
        <end position="124"/>
    </location>
</feature>